<feature type="transmembrane region" description="Helical" evidence="6">
    <location>
        <begin position="206"/>
        <end position="227"/>
    </location>
</feature>
<dbReference type="Proteomes" id="UP001594351">
    <property type="component" value="Unassembled WGS sequence"/>
</dbReference>
<evidence type="ECO:0000256" key="2">
    <source>
        <dbReference type="ARBA" id="ARBA00022475"/>
    </source>
</evidence>
<dbReference type="Pfam" id="PF03706">
    <property type="entry name" value="LPG_synthase_TM"/>
    <property type="match status" value="1"/>
</dbReference>
<gene>
    <name evidence="7" type="ORF">ACFL27_07330</name>
</gene>
<sequence>MGIIISLVFLTLLVVNVDLSASLRVLTRLDVHHLLIPFILSIFALLCRPWRWQIIFTASARPRYGSCFKVHSISLMSNNLLPIRGGDMLRCFLIAREKPFPGLSVSIASLVLEKLLDGLALLVIVLTTFMFITPPQWLARLAMIAGLIFGSTLFLLICLRILPHRIQTMVQYSVHWIPLKGLKARIVAIFQRFSGGLTGIRSLPQLGALLILTGFTWVTEAAIFWAMAPVLNISLSIPAAFVISAVLGLGLMIPAGPAFIGSYEFFIVSTMGLFGIESEVALALALVLHAWVIVITTGIGFAVMGGSGIQLFHLSSTKYEKHNNSETDIRSN</sequence>
<evidence type="ECO:0000256" key="4">
    <source>
        <dbReference type="ARBA" id="ARBA00022989"/>
    </source>
</evidence>
<dbReference type="PANTHER" id="PTHR39087">
    <property type="entry name" value="UPF0104 MEMBRANE PROTEIN MJ1595"/>
    <property type="match status" value="1"/>
</dbReference>
<organism evidence="7 8">
    <name type="scientific">candidate division CSSED10-310 bacterium</name>
    <dbReference type="NCBI Taxonomy" id="2855610"/>
    <lineage>
        <taxon>Bacteria</taxon>
        <taxon>Bacteria division CSSED10-310</taxon>
    </lineage>
</organism>
<dbReference type="InterPro" id="IPR022791">
    <property type="entry name" value="L-PG_synthase/AglD"/>
</dbReference>
<dbReference type="NCBIfam" id="TIGR00374">
    <property type="entry name" value="flippase-like domain"/>
    <property type="match status" value="1"/>
</dbReference>
<feature type="transmembrane region" description="Helical" evidence="6">
    <location>
        <begin position="115"/>
        <end position="132"/>
    </location>
</feature>
<evidence type="ECO:0000256" key="5">
    <source>
        <dbReference type="ARBA" id="ARBA00023136"/>
    </source>
</evidence>
<evidence type="ECO:0000256" key="1">
    <source>
        <dbReference type="ARBA" id="ARBA00004651"/>
    </source>
</evidence>
<protein>
    <submittedName>
        <fullName evidence="7">Lysylphosphatidylglycerol synthase transmembrane domain-containing protein</fullName>
    </submittedName>
</protein>
<evidence type="ECO:0000256" key="6">
    <source>
        <dbReference type="SAM" id="Phobius"/>
    </source>
</evidence>
<evidence type="ECO:0000313" key="8">
    <source>
        <dbReference type="Proteomes" id="UP001594351"/>
    </source>
</evidence>
<keyword evidence="2" id="KW-1003">Cell membrane</keyword>
<feature type="transmembrane region" description="Helical" evidence="6">
    <location>
        <begin position="138"/>
        <end position="162"/>
    </location>
</feature>
<accession>A0ABV6YUV4</accession>
<evidence type="ECO:0000256" key="3">
    <source>
        <dbReference type="ARBA" id="ARBA00022692"/>
    </source>
</evidence>
<feature type="transmembrane region" description="Helical" evidence="6">
    <location>
        <begin position="30"/>
        <end position="47"/>
    </location>
</feature>
<comment type="subcellular location">
    <subcellularLocation>
        <location evidence="1">Cell membrane</location>
        <topology evidence="1">Multi-pass membrane protein</topology>
    </subcellularLocation>
</comment>
<comment type="caution">
    <text evidence="7">The sequence shown here is derived from an EMBL/GenBank/DDBJ whole genome shotgun (WGS) entry which is preliminary data.</text>
</comment>
<feature type="transmembrane region" description="Helical" evidence="6">
    <location>
        <begin position="291"/>
        <end position="312"/>
    </location>
</feature>
<reference evidence="7 8" key="1">
    <citation type="submission" date="2024-09" db="EMBL/GenBank/DDBJ databases">
        <title>Laminarin stimulates single cell rates of sulfate reduction while oxygen inhibits transcriptomic activity in coastal marine sediment.</title>
        <authorList>
            <person name="Lindsay M."/>
            <person name="Orcutt B."/>
            <person name="Emerson D."/>
            <person name="Stepanauskas R."/>
            <person name="D'Angelo T."/>
        </authorList>
    </citation>
    <scope>NUCLEOTIDE SEQUENCE [LARGE SCALE GENOMIC DNA]</scope>
    <source>
        <strain evidence="7">SAG AM-311-K15</strain>
    </source>
</reference>
<feature type="transmembrane region" description="Helical" evidence="6">
    <location>
        <begin position="265"/>
        <end position="285"/>
    </location>
</feature>
<keyword evidence="3 6" id="KW-0812">Transmembrane</keyword>
<evidence type="ECO:0000313" key="7">
    <source>
        <dbReference type="EMBL" id="MFC1849985.1"/>
    </source>
</evidence>
<keyword evidence="8" id="KW-1185">Reference proteome</keyword>
<name>A0ABV6YUV4_UNCC1</name>
<keyword evidence="5 6" id="KW-0472">Membrane</keyword>
<feature type="transmembrane region" description="Helical" evidence="6">
    <location>
        <begin position="233"/>
        <end position="253"/>
    </location>
</feature>
<keyword evidence="4 6" id="KW-1133">Transmembrane helix</keyword>
<dbReference type="PANTHER" id="PTHR39087:SF2">
    <property type="entry name" value="UPF0104 MEMBRANE PROTEIN MJ1595"/>
    <property type="match status" value="1"/>
</dbReference>
<dbReference type="EMBL" id="JBHPBY010000070">
    <property type="protein sequence ID" value="MFC1849985.1"/>
    <property type="molecule type" value="Genomic_DNA"/>
</dbReference>
<proteinExistence type="predicted"/>